<dbReference type="RefSeq" id="WP_146885644.1">
    <property type="nucleotide sequence ID" value="NZ_BJXB01000013.1"/>
</dbReference>
<dbReference type="Gene3D" id="3.40.30.10">
    <property type="entry name" value="Glutaredoxin"/>
    <property type="match status" value="1"/>
</dbReference>
<organism evidence="2 3">
    <name type="scientific">Deinococcus cellulosilyticus (strain DSM 18568 / NBRC 106333 / KACC 11606 / 5516J-15)</name>
    <dbReference type="NCBI Taxonomy" id="1223518"/>
    <lineage>
        <taxon>Bacteria</taxon>
        <taxon>Thermotogati</taxon>
        <taxon>Deinococcota</taxon>
        <taxon>Deinococci</taxon>
        <taxon>Deinococcales</taxon>
        <taxon>Deinococcaceae</taxon>
        <taxon>Deinococcus</taxon>
    </lineage>
</organism>
<dbReference type="GO" id="GO:0009055">
    <property type="term" value="F:electron transfer activity"/>
    <property type="evidence" value="ECO:0007669"/>
    <property type="project" value="TreeGrafter"/>
</dbReference>
<dbReference type="InterPro" id="IPR002109">
    <property type="entry name" value="Glutaredoxin"/>
</dbReference>
<feature type="domain" description="Glutaredoxin" evidence="1">
    <location>
        <begin position="2"/>
        <end position="59"/>
    </location>
</feature>
<evidence type="ECO:0000313" key="2">
    <source>
        <dbReference type="EMBL" id="GEM47411.1"/>
    </source>
</evidence>
<dbReference type="InterPro" id="IPR036249">
    <property type="entry name" value="Thioredoxin-like_sf"/>
</dbReference>
<keyword evidence="3" id="KW-1185">Reference proteome</keyword>
<evidence type="ECO:0000259" key="1">
    <source>
        <dbReference type="Pfam" id="PF00462"/>
    </source>
</evidence>
<dbReference type="Proteomes" id="UP000321306">
    <property type="component" value="Unassembled WGS sequence"/>
</dbReference>
<dbReference type="PANTHER" id="PTHR34386">
    <property type="entry name" value="GLUTAREDOXIN"/>
    <property type="match status" value="1"/>
</dbReference>
<dbReference type="OrthoDB" id="9795531at2"/>
<gene>
    <name evidence="2" type="ORF">DC3_30460</name>
</gene>
<sequence length="82" mass="9231">MIKMYTTSWCPDCHVTKAVLQKKGIPFEEINIETVAGAADYVMQVNGGKRSVPTLEYNGVAESMSRFSREKLDTYLKRVGLQ</sequence>
<dbReference type="Pfam" id="PF00462">
    <property type="entry name" value="Glutaredoxin"/>
    <property type="match status" value="1"/>
</dbReference>
<protein>
    <submittedName>
        <fullName evidence="2">NrdH-redoxin</fullName>
    </submittedName>
</protein>
<dbReference type="PANTHER" id="PTHR34386:SF1">
    <property type="entry name" value="GLUTAREDOXIN-LIKE PROTEIN NRDH"/>
    <property type="match status" value="1"/>
</dbReference>
<dbReference type="PROSITE" id="PS51354">
    <property type="entry name" value="GLUTAREDOXIN_2"/>
    <property type="match status" value="1"/>
</dbReference>
<reference evidence="2 3" key="1">
    <citation type="submission" date="2019-07" db="EMBL/GenBank/DDBJ databases">
        <title>Whole genome shotgun sequence of Deinococcus cellulosilyticus NBRC 106333.</title>
        <authorList>
            <person name="Hosoyama A."/>
            <person name="Uohara A."/>
            <person name="Ohji S."/>
            <person name="Ichikawa N."/>
        </authorList>
    </citation>
    <scope>NUCLEOTIDE SEQUENCE [LARGE SCALE GENOMIC DNA]</scope>
    <source>
        <strain evidence="2 3">NBRC 106333</strain>
    </source>
</reference>
<evidence type="ECO:0000313" key="3">
    <source>
        <dbReference type="Proteomes" id="UP000321306"/>
    </source>
</evidence>
<proteinExistence type="predicted"/>
<dbReference type="GO" id="GO:0045454">
    <property type="term" value="P:cell redox homeostasis"/>
    <property type="evidence" value="ECO:0007669"/>
    <property type="project" value="TreeGrafter"/>
</dbReference>
<accession>A0A511N4S9</accession>
<dbReference type="InterPro" id="IPR051548">
    <property type="entry name" value="Grx-like_ET"/>
</dbReference>
<comment type="caution">
    <text evidence="2">The sequence shown here is derived from an EMBL/GenBank/DDBJ whole genome shotgun (WGS) entry which is preliminary data.</text>
</comment>
<dbReference type="EMBL" id="BJXB01000013">
    <property type="protein sequence ID" value="GEM47411.1"/>
    <property type="molecule type" value="Genomic_DNA"/>
</dbReference>
<dbReference type="CDD" id="cd02976">
    <property type="entry name" value="NrdH"/>
    <property type="match status" value="1"/>
</dbReference>
<name>A0A511N4S9_DEIC1</name>
<dbReference type="AlphaFoldDB" id="A0A511N4S9"/>
<dbReference type="SUPFAM" id="SSF52833">
    <property type="entry name" value="Thioredoxin-like"/>
    <property type="match status" value="1"/>
</dbReference>